<name>A0ABV0Y7T3_9TELE</name>
<protein>
    <submittedName>
        <fullName evidence="2">Uncharacterized protein</fullName>
    </submittedName>
</protein>
<keyword evidence="3" id="KW-1185">Reference proteome</keyword>
<feature type="compositionally biased region" description="Low complexity" evidence="1">
    <location>
        <begin position="55"/>
        <end position="81"/>
    </location>
</feature>
<organism evidence="2 3">
    <name type="scientific">Ameca splendens</name>
    <dbReference type="NCBI Taxonomy" id="208324"/>
    <lineage>
        <taxon>Eukaryota</taxon>
        <taxon>Metazoa</taxon>
        <taxon>Chordata</taxon>
        <taxon>Craniata</taxon>
        <taxon>Vertebrata</taxon>
        <taxon>Euteleostomi</taxon>
        <taxon>Actinopterygii</taxon>
        <taxon>Neopterygii</taxon>
        <taxon>Teleostei</taxon>
        <taxon>Neoteleostei</taxon>
        <taxon>Acanthomorphata</taxon>
        <taxon>Ovalentaria</taxon>
        <taxon>Atherinomorphae</taxon>
        <taxon>Cyprinodontiformes</taxon>
        <taxon>Goodeidae</taxon>
        <taxon>Ameca</taxon>
    </lineage>
</organism>
<sequence length="81" mass="8629">MSTALESYINRTVAIVTSDGRMIVLGAMHVNKLFGQLDGLSLPSMPTADRLSRDAQTSLSPDTSSSSSRGSPRRSQASQET</sequence>
<dbReference type="Proteomes" id="UP001469553">
    <property type="component" value="Unassembled WGS sequence"/>
</dbReference>
<gene>
    <name evidence="2" type="ORF">AMECASPLE_037370</name>
</gene>
<feature type="region of interest" description="Disordered" evidence="1">
    <location>
        <begin position="43"/>
        <end position="81"/>
    </location>
</feature>
<evidence type="ECO:0000256" key="1">
    <source>
        <dbReference type="SAM" id="MobiDB-lite"/>
    </source>
</evidence>
<evidence type="ECO:0000313" key="3">
    <source>
        <dbReference type="Proteomes" id="UP001469553"/>
    </source>
</evidence>
<comment type="caution">
    <text evidence="2">The sequence shown here is derived from an EMBL/GenBank/DDBJ whole genome shotgun (WGS) entry which is preliminary data.</text>
</comment>
<accession>A0ABV0Y7T3</accession>
<evidence type="ECO:0000313" key="2">
    <source>
        <dbReference type="EMBL" id="MEQ2289840.1"/>
    </source>
</evidence>
<reference evidence="2 3" key="1">
    <citation type="submission" date="2021-06" db="EMBL/GenBank/DDBJ databases">
        <authorList>
            <person name="Palmer J.M."/>
        </authorList>
    </citation>
    <scope>NUCLEOTIDE SEQUENCE [LARGE SCALE GENOMIC DNA]</scope>
    <source>
        <strain evidence="2 3">AS_MEX2019</strain>
        <tissue evidence="2">Muscle</tissue>
    </source>
</reference>
<dbReference type="EMBL" id="JAHRIP010025105">
    <property type="protein sequence ID" value="MEQ2289840.1"/>
    <property type="molecule type" value="Genomic_DNA"/>
</dbReference>
<proteinExistence type="predicted"/>